<evidence type="ECO:0000313" key="9">
    <source>
        <dbReference type="EMBL" id="KKQ87307.1"/>
    </source>
</evidence>
<dbReference type="GO" id="GO:0000976">
    <property type="term" value="F:transcription cis-regulatory region binding"/>
    <property type="evidence" value="ECO:0007669"/>
    <property type="project" value="TreeGrafter"/>
</dbReference>
<evidence type="ECO:0000256" key="5">
    <source>
        <dbReference type="ARBA" id="ARBA00023125"/>
    </source>
</evidence>
<dbReference type="EMBL" id="LBVN01000008">
    <property type="protein sequence ID" value="KKQ87307.1"/>
    <property type="molecule type" value="Genomic_DNA"/>
</dbReference>
<keyword evidence="3 7" id="KW-0862">Zinc</keyword>
<gene>
    <name evidence="9" type="ORF">UT10_C0008G0068</name>
</gene>
<dbReference type="InterPro" id="IPR036390">
    <property type="entry name" value="WH_DNA-bd_sf"/>
</dbReference>
<comment type="cofactor">
    <cofactor evidence="8">
        <name>Mn(2+)</name>
        <dbReference type="ChEBI" id="CHEBI:29035"/>
    </cofactor>
    <cofactor evidence="8">
        <name>Fe(2+)</name>
        <dbReference type="ChEBI" id="CHEBI:29033"/>
    </cofactor>
    <text evidence="8">Binds 1 Mn(2+) or Fe(2+) ion per subunit.</text>
</comment>
<evidence type="ECO:0000256" key="1">
    <source>
        <dbReference type="ARBA" id="ARBA00007957"/>
    </source>
</evidence>
<dbReference type="AlphaFoldDB" id="A0A0G0L8I5"/>
<keyword evidence="6" id="KW-0804">Transcription</keyword>
<keyword evidence="2" id="KW-0678">Repressor</keyword>
<evidence type="ECO:0000256" key="7">
    <source>
        <dbReference type="PIRSR" id="PIRSR602481-1"/>
    </source>
</evidence>
<protein>
    <submittedName>
        <fullName evidence="9">Ferric-uptake regulator</fullName>
    </submittedName>
</protein>
<name>A0A0G0L8I5_9BACT</name>
<feature type="binding site" evidence="8">
    <location>
        <position position="88"/>
    </location>
    <ligand>
        <name>Fe cation</name>
        <dbReference type="ChEBI" id="CHEBI:24875"/>
    </ligand>
</feature>
<dbReference type="Pfam" id="PF01475">
    <property type="entry name" value="FUR"/>
    <property type="match status" value="1"/>
</dbReference>
<dbReference type="GO" id="GO:0045892">
    <property type="term" value="P:negative regulation of DNA-templated transcription"/>
    <property type="evidence" value="ECO:0007669"/>
    <property type="project" value="TreeGrafter"/>
</dbReference>
<sequence>MNSDLTLSSLRDKGHKITNVRKEVVGMFSQADKPLTAQELHKALKTIGLSVNKTTVYRELQFLTDQGYLVEVHLNPKETSYESTDLMHHHHLICETCGKIDNVTNCLAKELEEDVLKKKGFEIARRSLEFYGTCADCSKKS</sequence>
<keyword evidence="7" id="KW-0479">Metal-binding</keyword>
<organism evidence="9 10">
    <name type="scientific">Candidatus Woesebacteria bacterium GW2011_GWB1_38_8b</name>
    <dbReference type="NCBI Taxonomy" id="1618571"/>
    <lineage>
        <taxon>Bacteria</taxon>
        <taxon>Candidatus Woeseibacteriota</taxon>
    </lineage>
</organism>
<dbReference type="Gene3D" id="3.30.1490.190">
    <property type="match status" value="1"/>
</dbReference>
<dbReference type="PANTHER" id="PTHR33202">
    <property type="entry name" value="ZINC UPTAKE REGULATION PROTEIN"/>
    <property type="match status" value="1"/>
</dbReference>
<evidence type="ECO:0000256" key="6">
    <source>
        <dbReference type="ARBA" id="ARBA00023163"/>
    </source>
</evidence>
<feature type="binding site" evidence="7">
    <location>
        <position position="137"/>
    </location>
    <ligand>
        <name>Zn(2+)</name>
        <dbReference type="ChEBI" id="CHEBI:29105"/>
    </ligand>
</feature>
<comment type="caution">
    <text evidence="9">The sequence shown here is derived from an EMBL/GenBank/DDBJ whole genome shotgun (WGS) entry which is preliminary data.</text>
</comment>
<evidence type="ECO:0000256" key="4">
    <source>
        <dbReference type="ARBA" id="ARBA00023015"/>
    </source>
</evidence>
<evidence type="ECO:0000256" key="8">
    <source>
        <dbReference type="PIRSR" id="PIRSR602481-2"/>
    </source>
</evidence>
<dbReference type="InterPro" id="IPR043135">
    <property type="entry name" value="Fur_C"/>
</dbReference>
<dbReference type="GO" id="GO:0008270">
    <property type="term" value="F:zinc ion binding"/>
    <property type="evidence" value="ECO:0007669"/>
    <property type="project" value="TreeGrafter"/>
</dbReference>
<feature type="binding site" evidence="7">
    <location>
        <position position="94"/>
    </location>
    <ligand>
        <name>Zn(2+)</name>
        <dbReference type="ChEBI" id="CHEBI:29105"/>
    </ligand>
</feature>
<dbReference type="Gene3D" id="1.10.10.10">
    <property type="entry name" value="Winged helix-like DNA-binding domain superfamily/Winged helix DNA-binding domain"/>
    <property type="match status" value="1"/>
</dbReference>
<feature type="binding site" evidence="7">
    <location>
        <position position="134"/>
    </location>
    <ligand>
        <name>Zn(2+)</name>
        <dbReference type="ChEBI" id="CHEBI:29105"/>
    </ligand>
</feature>
<feature type="binding site" evidence="7">
    <location>
        <position position="97"/>
    </location>
    <ligand>
        <name>Zn(2+)</name>
        <dbReference type="ChEBI" id="CHEBI:29105"/>
    </ligand>
</feature>
<keyword evidence="4" id="KW-0805">Transcription regulation</keyword>
<dbReference type="InterPro" id="IPR002481">
    <property type="entry name" value="FUR"/>
</dbReference>
<comment type="similarity">
    <text evidence="1">Belongs to the Fur family.</text>
</comment>
<keyword evidence="5" id="KW-0238">DNA-binding</keyword>
<evidence type="ECO:0000313" key="10">
    <source>
        <dbReference type="Proteomes" id="UP000033944"/>
    </source>
</evidence>
<evidence type="ECO:0000256" key="2">
    <source>
        <dbReference type="ARBA" id="ARBA00022491"/>
    </source>
</evidence>
<reference evidence="9 10" key="1">
    <citation type="journal article" date="2015" name="Nature">
        <title>rRNA introns, odd ribosomes, and small enigmatic genomes across a large radiation of phyla.</title>
        <authorList>
            <person name="Brown C.T."/>
            <person name="Hug L.A."/>
            <person name="Thomas B.C."/>
            <person name="Sharon I."/>
            <person name="Castelle C.J."/>
            <person name="Singh A."/>
            <person name="Wilkins M.J."/>
            <person name="Williams K.H."/>
            <person name="Banfield J.F."/>
        </authorList>
    </citation>
    <scope>NUCLEOTIDE SEQUENCE [LARGE SCALE GENOMIC DNA]</scope>
</reference>
<dbReference type="Proteomes" id="UP000033944">
    <property type="component" value="Unassembled WGS sequence"/>
</dbReference>
<dbReference type="SUPFAM" id="SSF46785">
    <property type="entry name" value="Winged helix' DNA-binding domain"/>
    <property type="match status" value="1"/>
</dbReference>
<dbReference type="GO" id="GO:1900376">
    <property type="term" value="P:regulation of secondary metabolite biosynthetic process"/>
    <property type="evidence" value="ECO:0007669"/>
    <property type="project" value="TreeGrafter"/>
</dbReference>
<evidence type="ECO:0000256" key="3">
    <source>
        <dbReference type="ARBA" id="ARBA00022833"/>
    </source>
</evidence>
<comment type="cofactor">
    <cofactor evidence="7">
        <name>Zn(2+)</name>
        <dbReference type="ChEBI" id="CHEBI:29105"/>
    </cofactor>
    <text evidence="7">Binds 1 zinc ion per subunit.</text>
</comment>
<dbReference type="CDD" id="cd07153">
    <property type="entry name" value="Fur_like"/>
    <property type="match status" value="1"/>
</dbReference>
<dbReference type="InterPro" id="IPR036388">
    <property type="entry name" value="WH-like_DNA-bd_sf"/>
</dbReference>
<dbReference type="GO" id="GO:0003700">
    <property type="term" value="F:DNA-binding transcription factor activity"/>
    <property type="evidence" value="ECO:0007669"/>
    <property type="project" value="InterPro"/>
</dbReference>
<proteinExistence type="inferred from homology"/>
<keyword evidence="8" id="KW-0408">Iron</keyword>
<dbReference type="PANTHER" id="PTHR33202:SF7">
    <property type="entry name" value="FERRIC UPTAKE REGULATION PROTEIN"/>
    <property type="match status" value="1"/>
</dbReference>
<accession>A0A0G0L8I5</accession>